<proteinExistence type="predicted"/>
<dbReference type="AlphaFoldDB" id="A0A401UYX6"/>
<dbReference type="RefSeq" id="WP_124342347.1">
    <property type="nucleotide sequence ID" value="NZ_BHYL01000097.1"/>
</dbReference>
<gene>
    <name evidence="1" type="ORF">CTKZ_13770</name>
</gene>
<organism evidence="1 2">
    <name type="scientific">Cellulomonas algicola</name>
    <dbReference type="NCBI Taxonomy" id="2071633"/>
    <lineage>
        <taxon>Bacteria</taxon>
        <taxon>Bacillati</taxon>
        <taxon>Actinomycetota</taxon>
        <taxon>Actinomycetes</taxon>
        <taxon>Micrococcales</taxon>
        <taxon>Cellulomonadaceae</taxon>
        <taxon>Cellulomonas</taxon>
    </lineage>
</organism>
<dbReference type="Proteomes" id="UP000288246">
    <property type="component" value="Unassembled WGS sequence"/>
</dbReference>
<comment type="caution">
    <text evidence="1">The sequence shown here is derived from an EMBL/GenBank/DDBJ whole genome shotgun (WGS) entry which is preliminary data.</text>
</comment>
<protein>
    <submittedName>
        <fullName evidence="1">Uncharacterized protein</fullName>
    </submittedName>
</protein>
<reference evidence="1 2" key="1">
    <citation type="submission" date="2018-11" db="EMBL/GenBank/DDBJ databases">
        <title>Draft genome sequence of Cellulomonas takizawaensis strain TKZ-21.</title>
        <authorList>
            <person name="Yamamura H."/>
            <person name="Hayashi T."/>
            <person name="Hamada M."/>
            <person name="Serisawa Y."/>
            <person name="Matsuyama K."/>
            <person name="Nakagawa Y."/>
            <person name="Otoguro M."/>
            <person name="Yanagida F."/>
            <person name="Hayakawa M."/>
        </authorList>
    </citation>
    <scope>NUCLEOTIDE SEQUENCE [LARGE SCALE GENOMIC DNA]</scope>
    <source>
        <strain evidence="1 2">TKZ-21</strain>
    </source>
</reference>
<accession>A0A401UYX6</accession>
<sequence>MPSAILPEGGTYRVVMVDQPRIWWEVVPESSVVAQVADRAVAERVARLMESVEDAVVGLVVNGPARLELLGDVARGSAPLAVLDVARELDLLHVPRDVDEDDAYPFLVDDLPLGPDDQEELRTAARRLVARICDQARQPGARLALLRVAGEVLHRRAADEPVDAEDPVVFRPDLLEWRLECRRCLCDFVVVPVEQPGSGPDPFTPPVAFTVEWHDAGVAVSEYLDEDDDCACHGEDVMLPWDAPAADVSQGGAQA</sequence>
<evidence type="ECO:0000313" key="1">
    <source>
        <dbReference type="EMBL" id="GCD19815.1"/>
    </source>
</evidence>
<dbReference type="EMBL" id="BHYL01000097">
    <property type="protein sequence ID" value="GCD19815.1"/>
    <property type="molecule type" value="Genomic_DNA"/>
</dbReference>
<name>A0A401UYX6_9CELL</name>
<keyword evidence="2" id="KW-1185">Reference proteome</keyword>
<evidence type="ECO:0000313" key="2">
    <source>
        <dbReference type="Proteomes" id="UP000288246"/>
    </source>
</evidence>